<proteinExistence type="predicted"/>
<feature type="compositionally biased region" description="Low complexity" evidence="1">
    <location>
        <begin position="43"/>
        <end position="56"/>
    </location>
</feature>
<organism evidence="2 3">
    <name type="scientific">Trichoglossum hirsutum</name>
    <dbReference type="NCBI Taxonomy" id="265104"/>
    <lineage>
        <taxon>Eukaryota</taxon>
        <taxon>Fungi</taxon>
        <taxon>Dikarya</taxon>
        <taxon>Ascomycota</taxon>
        <taxon>Pezizomycotina</taxon>
        <taxon>Geoglossomycetes</taxon>
        <taxon>Geoglossales</taxon>
        <taxon>Geoglossaceae</taxon>
        <taxon>Trichoglossum</taxon>
    </lineage>
</organism>
<sequence>MATDQSGRKLVFRNPQLQVRTTNVEDIKAISKQREESGGRSGKGSSSPPRPGKSSPTVAAVLSDKYDSDKHARDILNAYLMRAGVDQRRLADPNEDIDDIIAEVVKAKYGSGPTGHPASAEVGGHLELEDLGTKQSFRSLSDFQGPDELGGSDLVMHEIVTDISDGKLYHVDLALPQEFQGASSGNEATGRAPASGDGTSRILRVLEVLCGDGIWCTQLLHQHPDWIVEGIDRIASLAWGQPISVAELLSRASLRDISAVGKDAKDEKGKMKDEGPDVNKPRFTVSSIPSITGLPVPVQTYDFIRGRDIFTTVHDWKLLLDDIHKQLGGAIELIELDPRPRSLCVNEFLQLTEGELEAPYGKSAATTFPEILDDRLKEALDPSLLQESSPWMSHVLRCLGYSSMPDRIYATELKSWVEASGFYQVKEEIIKIPVGDWMEGGRELSTSWWVGRADT</sequence>
<dbReference type="InterPro" id="IPR029063">
    <property type="entry name" value="SAM-dependent_MTases_sf"/>
</dbReference>
<evidence type="ECO:0000313" key="3">
    <source>
        <dbReference type="Proteomes" id="UP000750711"/>
    </source>
</evidence>
<dbReference type="Proteomes" id="UP000750711">
    <property type="component" value="Unassembled WGS sequence"/>
</dbReference>
<dbReference type="AlphaFoldDB" id="A0A9P8RTG2"/>
<comment type="caution">
    <text evidence="2">The sequence shown here is derived from an EMBL/GenBank/DDBJ whole genome shotgun (WGS) entry which is preliminary data.</text>
</comment>
<dbReference type="EMBL" id="JAGHQM010000038">
    <property type="protein sequence ID" value="KAH0566055.1"/>
    <property type="molecule type" value="Genomic_DNA"/>
</dbReference>
<protein>
    <submittedName>
        <fullName evidence="2">Uncharacterized protein</fullName>
    </submittedName>
</protein>
<dbReference type="Gene3D" id="3.40.50.150">
    <property type="entry name" value="Vaccinia Virus protein VP39"/>
    <property type="match status" value="1"/>
</dbReference>
<accession>A0A9P8RTG2</accession>
<gene>
    <name evidence="2" type="ORF">GP486_000548</name>
</gene>
<dbReference type="SUPFAM" id="SSF53335">
    <property type="entry name" value="S-adenosyl-L-methionine-dependent methyltransferases"/>
    <property type="match status" value="1"/>
</dbReference>
<feature type="region of interest" description="Disordered" evidence="1">
    <location>
        <begin position="22"/>
        <end position="57"/>
    </location>
</feature>
<keyword evidence="3" id="KW-1185">Reference proteome</keyword>
<reference evidence="2" key="1">
    <citation type="submission" date="2021-03" db="EMBL/GenBank/DDBJ databases">
        <title>Comparative genomics and phylogenomic investigation of the class Geoglossomycetes provide insights into ecological specialization and systematics.</title>
        <authorList>
            <person name="Melie T."/>
            <person name="Pirro S."/>
            <person name="Miller A.N."/>
            <person name="Quandt A."/>
        </authorList>
    </citation>
    <scope>NUCLEOTIDE SEQUENCE</scope>
    <source>
        <strain evidence="2">CAQ_001_2017</strain>
    </source>
</reference>
<evidence type="ECO:0000313" key="2">
    <source>
        <dbReference type="EMBL" id="KAH0566055.1"/>
    </source>
</evidence>
<evidence type="ECO:0000256" key="1">
    <source>
        <dbReference type="SAM" id="MobiDB-lite"/>
    </source>
</evidence>
<name>A0A9P8RTG2_9PEZI</name>
<feature type="compositionally biased region" description="Basic and acidic residues" evidence="1">
    <location>
        <begin position="23"/>
        <end position="38"/>
    </location>
</feature>